<proteinExistence type="predicted"/>
<gene>
    <name evidence="1" type="ORF">HGG74_15515</name>
</gene>
<dbReference type="AlphaFoldDB" id="A0A7X6HHN6"/>
<sequence length="63" mass="6729">MAENVAEPLSKGTCVIAPDAEEMGVSLRYNSTTINPRVGTNRVNLEAEIPETALWKVPSGTKA</sequence>
<accession>A0A7X6HHN6</accession>
<dbReference type="EMBL" id="JAAZSQ010000017">
    <property type="protein sequence ID" value="NKX55922.1"/>
    <property type="molecule type" value="Genomic_DNA"/>
</dbReference>
<organism evidence="1 2">
    <name type="scientific">Arthrobacter mobilis</name>
    <dbReference type="NCBI Taxonomy" id="2724944"/>
    <lineage>
        <taxon>Bacteria</taxon>
        <taxon>Bacillati</taxon>
        <taxon>Actinomycetota</taxon>
        <taxon>Actinomycetes</taxon>
        <taxon>Micrococcales</taxon>
        <taxon>Micrococcaceae</taxon>
        <taxon>Arthrobacter</taxon>
    </lineage>
</organism>
<reference evidence="1 2" key="1">
    <citation type="submission" date="2020-04" db="EMBL/GenBank/DDBJ databases">
        <title>Arthrobacter sp. nov.</title>
        <authorList>
            <person name="Liu S."/>
        </authorList>
    </citation>
    <scope>NUCLEOTIDE SEQUENCE [LARGE SCALE GENOMIC DNA]</scope>
    <source>
        <strain evidence="1 2">E918</strain>
    </source>
</reference>
<comment type="caution">
    <text evidence="1">The sequence shown here is derived from an EMBL/GenBank/DDBJ whole genome shotgun (WGS) entry which is preliminary data.</text>
</comment>
<evidence type="ECO:0000313" key="1">
    <source>
        <dbReference type="EMBL" id="NKX55922.1"/>
    </source>
</evidence>
<protein>
    <submittedName>
        <fullName evidence="1">Uncharacterized protein</fullName>
    </submittedName>
</protein>
<dbReference type="Proteomes" id="UP000544090">
    <property type="component" value="Unassembled WGS sequence"/>
</dbReference>
<evidence type="ECO:0000313" key="2">
    <source>
        <dbReference type="Proteomes" id="UP000544090"/>
    </source>
</evidence>
<dbReference type="RefSeq" id="WP_168487778.1">
    <property type="nucleotide sequence ID" value="NZ_JAAZSQ010000017.1"/>
</dbReference>
<keyword evidence="2" id="KW-1185">Reference proteome</keyword>
<name>A0A7X6HHN6_9MICC</name>